<dbReference type="UniPathway" id="UPA00152"/>
<keyword evidence="8" id="KW-0328">Glycosyltransferase</keyword>
<comment type="cofactor">
    <cofactor evidence="2">
        <name>Mg(2+)</name>
        <dbReference type="ChEBI" id="CHEBI:18420"/>
    </cofactor>
</comment>
<dbReference type="InterPro" id="IPR013534">
    <property type="entry name" value="Starch_synth_cat_dom"/>
</dbReference>
<dbReference type="GO" id="GO:0005525">
    <property type="term" value="F:GTP binding"/>
    <property type="evidence" value="ECO:0007669"/>
    <property type="project" value="UniProtKB-KW"/>
</dbReference>
<dbReference type="Gene3D" id="3.30.70.3000">
    <property type="match status" value="2"/>
</dbReference>
<feature type="domain" description="Carbohydrate binding module family 25" evidence="20">
    <location>
        <begin position="913"/>
        <end position="1004"/>
    </location>
</feature>
<dbReference type="GO" id="GO:0006400">
    <property type="term" value="P:tRNA modification"/>
    <property type="evidence" value="ECO:0007669"/>
    <property type="project" value="InterPro"/>
</dbReference>
<keyword evidence="11" id="KW-0479">Metal-binding</keyword>
<keyword evidence="10" id="KW-0819">tRNA processing</keyword>
<sequence length="1661" mass="191249">MANSKYEYVKSFEVEDEVMPPNLIVVHIDGRDFRRFSEVHEFEKPNDEKALNLMNQCAMAVLEEYPDIVFSYGYGDEYSKISSVIVSFFTSVYVTKWKEFFPLKELRYPPSFLSQIVCCASLEILQAYLAWRQRDCHVQNQYNTCFWELVKKGGKTEMEAQEILKYAKEQDRNELLHQQFGINYNDTLALFRQGTCIFKTEVEDIVKYNEDGTPVKRLRRKAGIFRSENIAGRRFWNAHASLLKELGNFSEDCFKTNPDYIRSFLFESKLMPSTWIVIRIDGCHFHRFADVHEFNKPNDKQALDLMNLCAVAVLEEFHDIVFCYGVSDEYSFVLKKDSQLYQRRASKIVSAIVSFFSSMYVMKWKDVFWKKELKYPPSFDGRAVCYPSNEILQDYLAWRQVDCHINNQYNTCFWSLVKSGKSKSEAQNYLKDMVNNVMSLVSQPLPFCNRRALKHTLEIRNITLAGTPSHINDIHTSNQLNKEKEEKRVNKVADFDSTPLSGSPTSHLSISPLPELGAIEYEPLKSLFSTSKMPLRFKEVLNHKTDCFKIRPFLGSWSFARTIQFTPWRCECLPSRVSLRVTAGAADFSKRRQRKLSTRSSKSSKGFGRKTKLGTGNQKRDQKDNENGSARKVVEDVLGLQKEEIILENDTVSTSRDAATYEGKHFTDDAITEEKHLAGIETDGTVTGKDEKTIEDASAKLKLEMEENLRKQEIERLAEGNFLKGNKIFVYPQTVRPDEGIEVFFNRSFSTLNDEQDILIMGAFNDWRWRSFTMRLNKTYFEGDWWSCQIHVPKEAYKMDFVFFNGQNIYDNNDKQDFCIIVEGGMDVFAFEDFLLEEKRRELEKLAKEQAEKERQEEEQRRIEAEKAASEADRAQAKVETGKRREILEQLMKQAPRSVDNIWFIEPNEFKGADKVKLYYNKTSGPLAHANELWIHGGHNNWCNGLTIVEKFLRSGREGGDWWYAEVVVPGRALVLDWVFADGPPKVATIYDNNNYQDFHAVVPKSIPEEMFWVEEEHQIFRKLQAERKLREEAIRAKSEKAARMKAEMKERTLKRFLLSQKHIVYTEPLDVHAGSTVTVFYNPANTVLNGKHEIWFRCSFNRWTHRMGPLPPQRMLPADNGSHVKATVKVPLDAYMMDFVFSEREDGGMFDNKGGMDYHIPVFGGIVKEPPMHIVHIAVEMAPIAKVGGLGDVVTSLSRAVQDLNHNVNIILPKYDCLNLSHVKDLHYQKSYSWGGTEIKVWFGKVEGLSVYFLEPQNGFVWTGCVYGCKNDAERFGFFCHAALEFLHQGGLQPDIIHCHDWSSAPVAWLFKDHYMHYGLSKTRVVFTIHNLEFGAHFIGKAMAYADKATTVSHTYSKEVAGNPAVAPHLHKFHGILNGIDLDIWDPYNDKFIPIYQLMLVKKKECQWSSRVPYTSENVVEGKRAAKEALQQRLGLKKSDHPLVGIITRLTHQKGIHLIKHAIWNTLKRNGQVPCPPFHHPLWEIMLSDIFGMNVVLLGSAPDPRIQNDFVNLANQLHSSHSDQARLCLTYDEPLSHLIYAGADFILVPSIFEPCGLTQLTAMRYGSIPVVRKTGGLYDTVFDVDDDKARAEAQGLEPNGFNFDGADGAGVDYALNRAISAWYDGRDWFNSLCKRVMEQDWSWNRPALDYMELYHAAKKY</sequence>
<dbReference type="PANTHER" id="PTHR46083:SF5">
    <property type="entry name" value="STARCH SYNTHASE 3, CHLOROPLASTIC_AMYLOPLASTIC"/>
    <property type="match status" value="1"/>
</dbReference>
<feature type="domain" description="Carbohydrate binding module family 25" evidence="20">
    <location>
        <begin position="1075"/>
        <end position="1164"/>
    </location>
</feature>
<comment type="catalytic activity">
    <reaction evidence="18">
        <text>a 5'-end ribonucleotide-tRNA(His) + GTP + ATP + H2O = a 5'-end phospho-guanosine-ribonucleotide-tRNA(His) + AMP + 2 diphosphate + H(+)</text>
        <dbReference type="Rhea" id="RHEA:54564"/>
        <dbReference type="Rhea" id="RHEA-COMP:14193"/>
        <dbReference type="Rhea" id="RHEA-COMP:14917"/>
        <dbReference type="ChEBI" id="CHEBI:15377"/>
        <dbReference type="ChEBI" id="CHEBI:15378"/>
        <dbReference type="ChEBI" id="CHEBI:30616"/>
        <dbReference type="ChEBI" id="CHEBI:33019"/>
        <dbReference type="ChEBI" id="CHEBI:37565"/>
        <dbReference type="ChEBI" id="CHEBI:138282"/>
        <dbReference type="ChEBI" id="CHEBI:141847"/>
        <dbReference type="ChEBI" id="CHEBI:456215"/>
        <dbReference type="EC" id="2.7.7.79"/>
    </reaction>
</comment>
<dbReference type="HAMAP" id="MF_00484">
    <property type="entry name" value="Glycogen_synth"/>
    <property type="match status" value="1"/>
</dbReference>
<dbReference type="OrthoDB" id="2018403at2759"/>
<evidence type="ECO:0000256" key="4">
    <source>
        <dbReference type="ARBA" id="ARBA00004642"/>
    </source>
</evidence>
<gene>
    <name evidence="21" type="ORF">GOBAR_AA21105</name>
</gene>
<dbReference type="CDD" id="cd03791">
    <property type="entry name" value="GT5_Glycogen_synthase_DULL1-like"/>
    <property type="match status" value="1"/>
</dbReference>
<dbReference type="InterPro" id="IPR025845">
    <property type="entry name" value="Thg1_C_dom"/>
</dbReference>
<evidence type="ECO:0000256" key="5">
    <source>
        <dbReference type="ARBA" id="ARBA00004727"/>
    </source>
</evidence>
<dbReference type="InterPro" id="IPR005085">
    <property type="entry name" value="CBM25"/>
</dbReference>
<dbReference type="GO" id="GO:0019252">
    <property type="term" value="P:starch biosynthetic process"/>
    <property type="evidence" value="ECO:0007669"/>
    <property type="project" value="UniProtKB-UniPathway"/>
</dbReference>
<evidence type="ECO:0000256" key="6">
    <source>
        <dbReference type="ARBA" id="ARBA00010113"/>
    </source>
</evidence>
<keyword evidence="14" id="KW-0750">Starch biosynthesis</keyword>
<dbReference type="PANTHER" id="PTHR46083">
    <property type="match status" value="1"/>
</dbReference>
<keyword evidence="12" id="KW-0547">Nucleotide-binding</keyword>
<dbReference type="EMBL" id="KZ665471">
    <property type="protein sequence ID" value="PPR99539.1"/>
    <property type="molecule type" value="Genomic_DNA"/>
</dbReference>
<dbReference type="FunFam" id="3.30.70.3000:FF:000002">
    <property type="entry name" value="tRNA(His) guanylyltransferase 1"/>
    <property type="match status" value="2"/>
</dbReference>
<feature type="region of interest" description="Disordered" evidence="19">
    <location>
        <begin position="590"/>
        <end position="630"/>
    </location>
</feature>
<comment type="catalytic activity">
    <reaction evidence="1">
        <text>[(1-&gt;4)-alpha-D-glucosyl](n) + ADP-alpha-D-glucose = [(1-&gt;4)-alpha-D-glucosyl](n+1) + ADP + H(+)</text>
        <dbReference type="Rhea" id="RHEA:18189"/>
        <dbReference type="Rhea" id="RHEA-COMP:9584"/>
        <dbReference type="Rhea" id="RHEA-COMP:9587"/>
        <dbReference type="ChEBI" id="CHEBI:15378"/>
        <dbReference type="ChEBI" id="CHEBI:15444"/>
        <dbReference type="ChEBI" id="CHEBI:57498"/>
        <dbReference type="ChEBI" id="CHEBI:456216"/>
        <dbReference type="EC" id="2.4.1.21"/>
    </reaction>
</comment>
<dbReference type="Pfam" id="PF16760">
    <property type="entry name" value="CBM53"/>
    <property type="match status" value="3"/>
</dbReference>
<evidence type="ECO:0000313" key="22">
    <source>
        <dbReference type="Proteomes" id="UP000239757"/>
    </source>
</evidence>
<evidence type="ECO:0000259" key="20">
    <source>
        <dbReference type="SMART" id="SM01066"/>
    </source>
</evidence>
<keyword evidence="15" id="KW-0809">Transit peptide</keyword>
<dbReference type="Pfam" id="PF08323">
    <property type="entry name" value="Glyco_transf_5"/>
    <property type="match status" value="1"/>
</dbReference>
<name>A0A2P5X873_GOSBA</name>
<comment type="subcellular location">
    <subcellularLocation>
        <location evidence="4">Nucleus</location>
        <location evidence="4">Nucleoplasm</location>
    </subcellularLocation>
</comment>
<dbReference type="InterPro" id="IPR024956">
    <property type="entry name" value="tRNAHis_GuaTrfase_cat"/>
</dbReference>
<evidence type="ECO:0000256" key="14">
    <source>
        <dbReference type="ARBA" id="ARBA00022922"/>
    </source>
</evidence>
<dbReference type="InterPro" id="IPR011835">
    <property type="entry name" value="GS/SS"/>
</dbReference>
<keyword evidence="17" id="KW-0539">Nucleus</keyword>
<comment type="pathway">
    <text evidence="5">Glycan biosynthesis; starch biosynthesis.</text>
</comment>
<evidence type="ECO:0000256" key="16">
    <source>
        <dbReference type="ARBA" id="ARBA00023134"/>
    </source>
</evidence>
<dbReference type="GO" id="GO:2001070">
    <property type="term" value="F:starch binding"/>
    <property type="evidence" value="ECO:0007669"/>
    <property type="project" value="InterPro"/>
</dbReference>
<feature type="domain" description="Carbohydrate binding module family 25" evidence="20">
    <location>
        <begin position="738"/>
        <end position="823"/>
    </location>
</feature>
<dbReference type="InterPro" id="IPR013783">
    <property type="entry name" value="Ig-like_fold"/>
</dbReference>
<dbReference type="GO" id="GO:0000287">
    <property type="term" value="F:magnesium ion binding"/>
    <property type="evidence" value="ECO:0007669"/>
    <property type="project" value="InterPro"/>
</dbReference>
<keyword evidence="16" id="KW-0342">GTP-binding</keyword>
<evidence type="ECO:0000256" key="3">
    <source>
        <dbReference type="ARBA" id="ARBA00002939"/>
    </source>
</evidence>
<dbReference type="Pfam" id="PF14413">
    <property type="entry name" value="Thg1C"/>
    <property type="match status" value="2"/>
</dbReference>
<comment type="similarity">
    <text evidence="7">Belongs to the glycosyltransferase 1 family. Bacterial/plant glycogen synthase subfamily.</text>
</comment>
<evidence type="ECO:0000256" key="2">
    <source>
        <dbReference type="ARBA" id="ARBA00001946"/>
    </source>
</evidence>
<reference evidence="21 22" key="1">
    <citation type="submission" date="2015-01" db="EMBL/GenBank/DDBJ databases">
        <title>Genome of allotetraploid Gossypium barbadense reveals genomic plasticity and fiber elongation in cotton evolution.</title>
        <authorList>
            <person name="Chen X."/>
            <person name="Liu X."/>
            <person name="Zhao B."/>
            <person name="Zheng H."/>
            <person name="Hu Y."/>
            <person name="Lu G."/>
            <person name="Yang C."/>
            <person name="Chen J."/>
            <person name="Shan C."/>
            <person name="Zhang L."/>
            <person name="Zhou Y."/>
            <person name="Wang L."/>
            <person name="Guo W."/>
            <person name="Bai Y."/>
            <person name="Ruan J."/>
            <person name="Shangguan X."/>
            <person name="Mao Y."/>
            <person name="Jiang J."/>
            <person name="Zhu Y."/>
            <person name="Lei J."/>
            <person name="Kang H."/>
            <person name="Chen S."/>
            <person name="He X."/>
            <person name="Wang R."/>
            <person name="Wang Y."/>
            <person name="Chen J."/>
            <person name="Wang L."/>
            <person name="Yu S."/>
            <person name="Wang B."/>
            <person name="Wei J."/>
            <person name="Song S."/>
            <person name="Lu X."/>
            <person name="Gao Z."/>
            <person name="Gu W."/>
            <person name="Deng X."/>
            <person name="Ma D."/>
            <person name="Wang S."/>
            <person name="Liang W."/>
            <person name="Fang L."/>
            <person name="Cai C."/>
            <person name="Zhu X."/>
            <person name="Zhou B."/>
            <person name="Zhang Y."/>
            <person name="Chen Z."/>
            <person name="Xu S."/>
            <person name="Zhu R."/>
            <person name="Wang S."/>
            <person name="Zhang T."/>
            <person name="Zhao G."/>
        </authorList>
    </citation>
    <scope>NUCLEOTIDE SEQUENCE [LARGE SCALE GENOMIC DNA]</scope>
    <source>
        <strain evidence="22">cv. Xinhai21</strain>
        <tissue evidence="21">Leaf</tissue>
    </source>
</reference>
<evidence type="ECO:0000256" key="11">
    <source>
        <dbReference type="ARBA" id="ARBA00022723"/>
    </source>
</evidence>
<proteinExistence type="inferred from homology"/>
<evidence type="ECO:0000256" key="10">
    <source>
        <dbReference type="ARBA" id="ARBA00022694"/>
    </source>
</evidence>
<comment type="function">
    <text evidence="3">Adds a GMP to the 5'-end of tRNA(His) after transcription and RNase P cleavage.</text>
</comment>
<evidence type="ECO:0000256" key="17">
    <source>
        <dbReference type="ARBA" id="ARBA00023242"/>
    </source>
</evidence>
<evidence type="ECO:0000256" key="1">
    <source>
        <dbReference type="ARBA" id="ARBA00001478"/>
    </source>
</evidence>
<evidence type="ECO:0000256" key="18">
    <source>
        <dbReference type="ARBA" id="ARBA00047281"/>
    </source>
</evidence>
<evidence type="ECO:0000256" key="19">
    <source>
        <dbReference type="SAM" id="MobiDB-lite"/>
    </source>
</evidence>
<evidence type="ECO:0000313" key="21">
    <source>
        <dbReference type="EMBL" id="PPR99539.1"/>
    </source>
</evidence>
<protein>
    <recommendedName>
        <fullName evidence="20">Carbohydrate binding module family 25 domain-containing protein</fullName>
    </recommendedName>
</protein>
<dbReference type="InterPro" id="IPR038469">
    <property type="entry name" value="tRNAHis_GuaTrfase_Thg1_sf"/>
</dbReference>
<evidence type="ECO:0000256" key="8">
    <source>
        <dbReference type="ARBA" id="ARBA00022676"/>
    </source>
</evidence>
<dbReference type="SUPFAM" id="SSF53756">
    <property type="entry name" value="UDP-Glycosyltransferase/glycogen phosphorylase"/>
    <property type="match status" value="1"/>
</dbReference>
<accession>A0A2P5X873</accession>
<evidence type="ECO:0000256" key="15">
    <source>
        <dbReference type="ARBA" id="ARBA00022946"/>
    </source>
</evidence>
<dbReference type="SMART" id="SM01066">
    <property type="entry name" value="CBM_25"/>
    <property type="match status" value="3"/>
</dbReference>
<dbReference type="GO" id="GO:0005654">
    <property type="term" value="C:nucleoplasm"/>
    <property type="evidence" value="ECO:0007669"/>
    <property type="project" value="UniProtKB-SubCell"/>
</dbReference>
<comment type="similarity">
    <text evidence="6">Belongs to the tRNA(His) guanylyltransferase family.</text>
</comment>
<feature type="region of interest" description="Disordered" evidence="19">
    <location>
        <begin position="850"/>
        <end position="876"/>
    </location>
</feature>
<dbReference type="Gene3D" id="2.60.40.10">
    <property type="entry name" value="Immunoglobulins"/>
    <property type="match status" value="2"/>
</dbReference>
<dbReference type="Proteomes" id="UP000239757">
    <property type="component" value="Unassembled WGS sequence"/>
</dbReference>
<evidence type="ECO:0000256" key="12">
    <source>
        <dbReference type="ARBA" id="ARBA00022741"/>
    </source>
</evidence>
<dbReference type="GO" id="GO:0004373">
    <property type="term" value="F:alpha-1,4-glucan glucosyltransferase (UDP-glucose donor) activity"/>
    <property type="evidence" value="ECO:0007669"/>
    <property type="project" value="InterPro"/>
</dbReference>
<organism evidence="21 22">
    <name type="scientific">Gossypium barbadense</name>
    <name type="common">Sea Island cotton</name>
    <name type="synonym">Hibiscus barbadensis</name>
    <dbReference type="NCBI Taxonomy" id="3634"/>
    <lineage>
        <taxon>Eukaryota</taxon>
        <taxon>Viridiplantae</taxon>
        <taxon>Streptophyta</taxon>
        <taxon>Embryophyta</taxon>
        <taxon>Tracheophyta</taxon>
        <taxon>Spermatophyta</taxon>
        <taxon>Magnoliopsida</taxon>
        <taxon>eudicotyledons</taxon>
        <taxon>Gunneridae</taxon>
        <taxon>Pentapetalae</taxon>
        <taxon>rosids</taxon>
        <taxon>malvids</taxon>
        <taxon>Malvales</taxon>
        <taxon>Malvaceae</taxon>
        <taxon>Malvoideae</taxon>
        <taxon>Gossypium</taxon>
    </lineage>
</organism>
<keyword evidence="9" id="KW-0808">Transferase</keyword>
<dbReference type="Gene3D" id="3.40.50.2000">
    <property type="entry name" value="Glycogen Phosphorylase B"/>
    <property type="match status" value="3"/>
</dbReference>
<dbReference type="GO" id="GO:0009011">
    <property type="term" value="F:alpha-1,4-glucan glucosyltransferase (ADP-glucose donor) activity"/>
    <property type="evidence" value="ECO:0007669"/>
    <property type="project" value="UniProtKB-EC"/>
</dbReference>
<evidence type="ECO:0000256" key="13">
    <source>
        <dbReference type="ARBA" id="ARBA00022842"/>
    </source>
</evidence>
<dbReference type="Pfam" id="PF04446">
    <property type="entry name" value="Thg1"/>
    <property type="match status" value="2"/>
</dbReference>
<keyword evidence="13" id="KW-0460">Magnesium</keyword>
<evidence type="ECO:0000256" key="7">
    <source>
        <dbReference type="ARBA" id="ARBA00010281"/>
    </source>
</evidence>
<evidence type="ECO:0000256" key="9">
    <source>
        <dbReference type="ARBA" id="ARBA00022679"/>
    </source>
</evidence>
<dbReference type="GO" id="GO:0008193">
    <property type="term" value="F:tRNA guanylyltransferase activity"/>
    <property type="evidence" value="ECO:0007669"/>
    <property type="project" value="UniProtKB-EC"/>
</dbReference>